<feature type="domain" description="Ku" evidence="17">
    <location>
        <begin position="319"/>
        <end position="462"/>
    </location>
</feature>
<evidence type="ECO:0000256" key="9">
    <source>
        <dbReference type="ARBA" id="ARBA00022806"/>
    </source>
</evidence>
<dbReference type="CDD" id="cd00788">
    <property type="entry name" value="KU70"/>
    <property type="match status" value="1"/>
</dbReference>
<keyword evidence="13" id="KW-0233">DNA recombination</keyword>
<evidence type="ECO:0000256" key="10">
    <source>
        <dbReference type="ARBA" id="ARBA00022840"/>
    </source>
</evidence>
<evidence type="ECO:0000313" key="18">
    <source>
        <dbReference type="EMBL" id="KAG0671159.1"/>
    </source>
</evidence>
<evidence type="ECO:0000256" key="1">
    <source>
        <dbReference type="ARBA" id="ARBA00004123"/>
    </source>
</evidence>
<dbReference type="GO" id="GO:0003678">
    <property type="term" value="F:DNA helicase activity"/>
    <property type="evidence" value="ECO:0007669"/>
    <property type="project" value="UniProtKB-EC"/>
</dbReference>
<organism evidence="18 19">
    <name type="scientific">Maudiozyma exigua</name>
    <name type="common">Yeast</name>
    <name type="synonym">Kazachstania exigua</name>
    <dbReference type="NCBI Taxonomy" id="34358"/>
    <lineage>
        <taxon>Eukaryota</taxon>
        <taxon>Fungi</taxon>
        <taxon>Dikarya</taxon>
        <taxon>Ascomycota</taxon>
        <taxon>Saccharomycotina</taxon>
        <taxon>Saccharomycetes</taxon>
        <taxon>Saccharomycetales</taxon>
        <taxon>Saccharomycetaceae</taxon>
        <taxon>Maudiozyma</taxon>
    </lineage>
</organism>
<keyword evidence="9 18" id="KW-0347">Helicase</keyword>
<dbReference type="GO" id="GO:0006310">
    <property type="term" value="P:DNA recombination"/>
    <property type="evidence" value="ECO:0007669"/>
    <property type="project" value="UniProtKB-KW"/>
</dbReference>
<dbReference type="PANTHER" id="PTHR12604">
    <property type="entry name" value="KU AUTOANTIGEN DNA HELICASE"/>
    <property type="match status" value="1"/>
</dbReference>
<keyword evidence="7" id="KW-0227">DNA damage</keyword>
<evidence type="ECO:0000256" key="5">
    <source>
        <dbReference type="ARBA" id="ARBA00022454"/>
    </source>
</evidence>
<accession>A0A9P6WDE4</accession>
<keyword evidence="11" id="KW-0779">Telomere</keyword>
<dbReference type="InterPro" id="IPR005161">
    <property type="entry name" value="Ku_N"/>
</dbReference>
<evidence type="ECO:0000256" key="13">
    <source>
        <dbReference type="ARBA" id="ARBA00023172"/>
    </source>
</evidence>
<dbReference type="InterPro" id="IPR047087">
    <property type="entry name" value="KU70_core_dom"/>
</dbReference>
<dbReference type="GO" id="GO:0000781">
    <property type="term" value="C:chromosome, telomeric region"/>
    <property type="evidence" value="ECO:0007669"/>
    <property type="project" value="UniProtKB-SubCell"/>
</dbReference>
<dbReference type="EC" id="3.6.4.12" evidence="4"/>
<dbReference type="InterPro" id="IPR006164">
    <property type="entry name" value="DNA_bd_Ku70/Ku80"/>
</dbReference>
<evidence type="ECO:0000256" key="8">
    <source>
        <dbReference type="ARBA" id="ARBA00022801"/>
    </source>
</evidence>
<dbReference type="GO" id="GO:0000723">
    <property type="term" value="P:telomere maintenance"/>
    <property type="evidence" value="ECO:0007669"/>
    <property type="project" value="InterPro"/>
</dbReference>
<dbReference type="Gene3D" id="2.40.290.10">
    <property type="match status" value="1"/>
</dbReference>
<dbReference type="SMART" id="SM00559">
    <property type="entry name" value="Ku78"/>
    <property type="match status" value="1"/>
</dbReference>
<dbReference type="InterPro" id="IPR016194">
    <property type="entry name" value="SPOC-like_C_dom_sf"/>
</dbReference>
<evidence type="ECO:0000256" key="6">
    <source>
        <dbReference type="ARBA" id="ARBA00022741"/>
    </source>
</evidence>
<dbReference type="PANTHER" id="PTHR12604:SF2">
    <property type="entry name" value="X-RAY REPAIR CROSS-COMPLEMENTING PROTEIN 6"/>
    <property type="match status" value="1"/>
</dbReference>
<dbReference type="GO" id="GO:0016787">
    <property type="term" value="F:hydrolase activity"/>
    <property type="evidence" value="ECO:0007669"/>
    <property type="project" value="UniProtKB-KW"/>
</dbReference>
<dbReference type="InterPro" id="IPR036465">
    <property type="entry name" value="vWFA_dom_sf"/>
</dbReference>
<keyword evidence="12" id="KW-0238">DNA-binding</keyword>
<keyword evidence="6" id="KW-0547">Nucleotide-binding</keyword>
<evidence type="ECO:0000256" key="4">
    <source>
        <dbReference type="ARBA" id="ARBA00012551"/>
    </source>
</evidence>
<evidence type="ECO:0000256" key="14">
    <source>
        <dbReference type="ARBA" id="ARBA00023204"/>
    </source>
</evidence>
<dbReference type="SUPFAM" id="SSF53300">
    <property type="entry name" value="vWA-like"/>
    <property type="match status" value="1"/>
</dbReference>
<dbReference type="Pfam" id="PF03731">
    <property type="entry name" value="Ku_N"/>
    <property type="match status" value="1"/>
</dbReference>
<dbReference type="PIRSF" id="PIRSF003033">
    <property type="entry name" value="Ku70"/>
    <property type="match status" value="1"/>
</dbReference>
<dbReference type="Gene3D" id="3.40.50.410">
    <property type="entry name" value="von Willebrand factor, type A domain"/>
    <property type="match status" value="1"/>
</dbReference>
<protein>
    <recommendedName>
        <fullName evidence="4">DNA helicase</fullName>
        <ecNumber evidence="4">3.6.4.12</ecNumber>
    </recommendedName>
</protein>
<keyword evidence="15" id="KW-0539">Nucleus</keyword>
<comment type="caution">
    <text evidence="18">The sequence shown here is derived from an EMBL/GenBank/DDBJ whole genome shotgun (WGS) entry which is preliminary data.</text>
</comment>
<dbReference type="OrthoDB" id="3249161at2759"/>
<dbReference type="SUPFAM" id="SSF100939">
    <property type="entry name" value="SPOC domain-like"/>
    <property type="match status" value="1"/>
</dbReference>
<reference evidence="18 19" key="1">
    <citation type="submission" date="2020-11" db="EMBL/GenBank/DDBJ databases">
        <title>Kefir isolates.</title>
        <authorList>
            <person name="Marcisauskas S."/>
            <person name="Kim Y."/>
            <person name="Blasche S."/>
        </authorList>
    </citation>
    <scope>NUCLEOTIDE SEQUENCE [LARGE SCALE GENOMIC DNA]</scope>
    <source>
        <strain evidence="18 19">OG2</strain>
    </source>
</reference>
<comment type="similarity">
    <text evidence="3">Belongs to the ku70 family.</text>
</comment>
<proteinExistence type="inferred from homology"/>
<comment type="subcellular location">
    <subcellularLocation>
        <location evidence="2">Chromosome</location>
        <location evidence="2">Telomere</location>
    </subcellularLocation>
    <subcellularLocation>
        <location evidence="1">Nucleus</location>
    </subcellularLocation>
</comment>
<evidence type="ECO:0000256" key="2">
    <source>
        <dbReference type="ARBA" id="ARBA00004574"/>
    </source>
</evidence>
<evidence type="ECO:0000256" key="16">
    <source>
        <dbReference type="SAM" id="MobiDB-lite"/>
    </source>
</evidence>
<dbReference type="GO" id="GO:0042162">
    <property type="term" value="F:telomeric DNA binding"/>
    <property type="evidence" value="ECO:0007669"/>
    <property type="project" value="InterPro"/>
</dbReference>
<dbReference type="EMBL" id="PUHR01000015">
    <property type="protein sequence ID" value="KAG0671159.1"/>
    <property type="molecule type" value="Genomic_DNA"/>
</dbReference>
<evidence type="ECO:0000256" key="11">
    <source>
        <dbReference type="ARBA" id="ARBA00022895"/>
    </source>
</evidence>
<sequence length="592" mass="68035">MPEIRKLPGLVNNSHRPVQDDYQIEISTHRSILICIELTPDMIDSSEGFRGKSQLVEILESVKEMMSELIMVNPGTSIGCYLYYSGLDTAVNGIYELFPLCDLNIRTMKKLNDTLVSVQHDTTNPAALFQYDPEQQVNLEDLLGFIQGKCGSSNKVPGKPYEIRSVFLFTNRDMPANSTDVDVIQRLKKAVDDMTEDFINFLPFFIKTSKKPFDPTFYNDILRFNTRSWSHKSRFWSVDYQPIFPSALKLRVLRRKEIKRTLFTCPLILNDDKDFVVGLRGYNILSHEKPGSRYKLVYEKEDVRYEAFSHREYKNPKTLETVPKEDIRKLFTVGNLEFDIPGEKRANLGTDVSKYSSFLKLIGFRDSQKCIKYYNNIDKTIFISSNDESFGGSSETLASLFRTLTKKDQCMVAWGCLKSNSNPTLYIMAPAIDPGLYGGFYLWKIPFLDEIRKFPSLPTYKNPDFTRDYENIYVVTQNIVSYLTLKDGYDPSDYRSPDLQKYFKCLSDYILQIPYTGDGNVLENDDTLRKVANVRESILASGLSEDPQLQSLHKCVNYWNSVYSKVSGEDDDLGVGEVRKQTKRGSPLNLNR</sequence>
<dbReference type="GO" id="GO:0003690">
    <property type="term" value="F:double-stranded DNA binding"/>
    <property type="evidence" value="ECO:0007669"/>
    <property type="project" value="TreeGrafter"/>
</dbReference>
<dbReference type="GO" id="GO:0005524">
    <property type="term" value="F:ATP binding"/>
    <property type="evidence" value="ECO:0007669"/>
    <property type="project" value="UniProtKB-KW"/>
</dbReference>
<keyword evidence="8" id="KW-0378">Hydrolase</keyword>
<gene>
    <name evidence="18" type="primary">KU70</name>
    <name evidence="18" type="ORF">C6P45_001172</name>
</gene>
<evidence type="ECO:0000259" key="17">
    <source>
        <dbReference type="SMART" id="SM00559"/>
    </source>
</evidence>
<dbReference type="InterPro" id="IPR006165">
    <property type="entry name" value="Ku70"/>
</dbReference>
<dbReference type="Pfam" id="PF02735">
    <property type="entry name" value="Ku"/>
    <property type="match status" value="1"/>
</dbReference>
<keyword evidence="14" id="KW-0234">DNA repair</keyword>
<name>A0A9P6WDE4_MAUEX</name>
<evidence type="ECO:0000313" key="19">
    <source>
        <dbReference type="Proteomes" id="UP000750334"/>
    </source>
</evidence>
<dbReference type="GO" id="GO:0003684">
    <property type="term" value="F:damaged DNA binding"/>
    <property type="evidence" value="ECO:0007669"/>
    <property type="project" value="InterPro"/>
</dbReference>
<dbReference type="AlphaFoldDB" id="A0A9P6WDE4"/>
<dbReference type="GO" id="GO:0043564">
    <property type="term" value="C:Ku70:Ku80 complex"/>
    <property type="evidence" value="ECO:0007669"/>
    <property type="project" value="InterPro"/>
</dbReference>
<keyword evidence="5" id="KW-0158">Chromosome</keyword>
<evidence type="ECO:0000256" key="3">
    <source>
        <dbReference type="ARBA" id="ARBA00005240"/>
    </source>
</evidence>
<evidence type="ECO:0000256" key="12">
    <source>
        <dbReference type="ARBA" id="ARBA00023125"/>
    </source>
</evidence>
<feature type="region of interest" description="Disordered" evidence="16">
    <location>
        <begin position="573"/>
        <end position="592"/>
    </location>
</feature>
<keyword evidence="10" id="KW-0067">ATP-binding</keyword>
<dbReference type="GO" id="GO:0006303">
    <property type="term" value="P:double-strand break repair via nonhomologous end joining"/>
    <property type="evidence" value="ECO:0007669"/>
    <property type="project" value="InterPro"/>
</dbReference>
<evidence type="ECO:0000256" key="15">
    <source>
        <dbReference type="ARBA" id="ARBA00023242"/>
    </source>
</evidence>
<dbReference type="Proteomes" id="UP000750334">
    <property type="component" value="Unassembled WGS sequence"/>
</dbReference>
<keyword evidence="19" id="KW-1185">Reference proteome</keyword>
<evidence type="ECO:0000256" key="7">
    <source>
        <dbReference type="ARBA" id="ARBA00022763"/>
    </source>
</evidence>